<accession>A0A495D4B8</accession>
<comment type="caution">
    <text evidence="2">The sequence shown here is derived from an EMBL/GenBank/DDBJ whole genome shotgun (WGS) entry which is preliminary data.</text>
</comment>
<dbReference type="PANTHER" id="PTHR46623">
    <property type="entry name" value="CARBOXYMETHYLENEBUTENOLIDASE-RELATED"/>
    <property type="match status" value="1"/>
</dbReference>
<dbReference type="InterPro" id="IPR051049">
    <property type="entry name" value="Dienelactone_hydrolase-like"/>
</dbReference>
<proteinExistence type="predicted"/>
<organism evidence="2 3">
    <name type="scientific">Maricaulis maris</name>
    <dbReference type="NCBI Taxonomy" id="74318"/>
    <lineage>
        <taxon>Bacteria</taxon>
        <taxon>Pseudomonadati</taxon>
        <taxon>Pseudomonadota</taxon>
        <taxon>Alphaproteobacteria</taxon>
        <taxon>Maricaulales</taxon>
        <taxon>Maricaulaceae</taxon>
        <taxon>Maricaulis</taxon>
    </lineage>
</organism>
<dbReference type="InterPro" id="IPR002925">
    <property type="entry name" value="Dienelactn_hydro"/>
</dbReference>
<dbReference type="InterPro" id="IPR029058">
    <property type="entry name" value="AB_hydrolase_fold"/>
</dbReference>
<dbReference type="AlphaFoldDB" id="A0A495D4B8"/>
<dbReference type="Pfam" id="PF01738">
    <property type="entry name" value="DLH"/>
    <property type="match status" value="1"/>
</dbReference>
<evidence type="ECO:0000313" key="2">
    <source>
        <dbReference type="EMBL" id="RKQ96732.1"/>
    </source>
</evidence>
<dbReference type="GO" id="GO:0016787">
    <property type="term" value="F:hydrolase activity"/>
    <property type="evidence" value="ECO:0007669"/>
    <property type="project" value="InterPro"/>
</dbReference>
<evidence type="ECO:0000259" key="1">
    <source>
        <dbReference type="Pfam" id="PF01738"/>
    </source>
</evidence>
<reference evidence="2 3" key="1">
    <citation type="submission" date="2018-10" db="EMBL/GenBank/DDBJ databases">
        <title>Genomic Encyclopedia of Type Strains, Phase IV (KMG-IV): sequencing the most valuable type-strain genomes for metagenomic binning, comparative biology and taxonomic classification.</title>
        <authorList>
            <person name="Goeker M."/>
        </authorList>
    </citation>
    <scope>NUCLEOTIDE SEQUENCE [LARGE SCALE GENOMIC DNA]</scope>
    <source>
        <strain evidence="2 3">DSM 4734</strain>
    </source>
</reference>
<evidence type="ECO:0000313" key="3">
    <source>
        <dbReference type="Proteomes" id="UP000273675"/>
    </source>
</evidence>
<dbReference type="OrthoDB" id="9771666at2"/>
<dbReference type="Gene3D" id="3.40.50.1820">
    <property type="entry name" value="alpha/beta hydrolase"/>
    <property type="match status" value="1"/>
</dbReference>
<sequence length="232" mass="24959">MTGQYISINTADGAFSAYRAVPASGTGPGVLVLQEVFGVNEGMRQICDGLAEAGFVALCPDLFWRAEPGIELDDHVDADLKRAFQLYGEFDLDTGMRDVAAALAHLRADEACTGKAGAMGYCLGGMLAYLTACRTDSDATVGYYGVGIEARLGEADALDRPLLLHIAGKDQFVSPQAQADIHAAFDDHPMIRLEDYPDEDHAFARPGGRHYSEKSAGRANGLTLQFLREILR</sequence>
<gene>
    <name evidence="2" type="ORF">C7435_2066</name>
</gene>
<dbReference type="Proteomes" id="UP000273675">
    <property type="component" value="Unassembled WGS sequence"/>
</dbReference>
<feature type="domain" description="Dienelactone hydrolase" evidence="1">
    <location>
        <begin position="15"/>
        <end position="230"/>
    </location>
</feature>
<dbReference type="SUPFAM" id="SSF53474">
    <property type="entry name" value="alpha/beta-Hydrolases"/>
    <property type="match status" value="1"/>
</dbReference>
<protein>
    <submittedName>
        <fullName evidence="2">Carboxymethylenebutenolidase</fullName>
    </submittedName>
</protein>
<dbReference type="EMBL" id="RBIM01000004">
    <property type="protein sequence ID" value="RKQ96732.1"/>
    <property type="molecule type" value="Genomic_DNA"/>
</dbReference>
<name>A0A495D4B8_9PROT</name>
<dbReference type="PANTHER" id="PTHR46623:SF6">
    <property type="entry name" value="ALPHA_BETA-HYDROLASES SUPERFAMILY PROTEIN"/>
    <property type="match status" value="1"/>
</dbReference>
<dbReference type="RefSeq" id="WP_075190182.1">
    <property type="nucleotide sequence ID" value="NZ_RBIM01000004.1"/>
</dbReference>